<dbReference type="InterPro" id="IPR011856">
    <property type="entry name" value="tRNA_endonuc-like_dom_sf"/>
</dbReference>
<dbReference type="InterPro" id="IPR041527">
    <property type="entry name" value="YhcG_N"/>
</dbReference>
<dbReference type="Proteomes" id="UP000179243">
    <property type="component" value="Unassembled WGS sequence"/>
</dbReference>
<dbReference type="InterPro" id="IPR009362">
    <property type="entry name" value="YhcG_C"/>
</dbReference>
<dbReference type="PANTHER" id="PTHR30547:SF5">
    <property type="entry name" value="NUCLEASE YHCG-RELATED"/>
    <property type="match status" value="1"/>
</dbReference>
<dbReference type="EMBL" id="MFYX01000126">
    <property type="protein sequence ID" value="OGK01380.1"/>
    <property type="molecule type" value="Genomic_DNA"/>
</dbReference>
<evidence type="ECO:0000259" key="2">
    <source>
        <dbReference type="Pfam" id="PF17761"/>
    </source>
</evidence>
<dbReference type="AlphaFoldDB" id="A0A1F7F3X8"/>
<dbReference type="PANTHER" id="PTHR30547">
    <property type="entry name" value="UNCHARACTERIZED PROTEIN YHCG-RELATED"/>
    <property type="match status" value="1"/>
</dbReference>
<dbReference type="Gene3D" id="3.40.1350.10">
    <property type="match status" value="1"/>
</dbReference>
<feature type="domain" description="YhcG PDDEXK nuclease" evidence="1">
    <location>
        <begin position="227"/>
        <end position="380"/>
    </location>
</feature>
<evidence type="ECO:0000313" key="3">
    <source>
        <dbReference type="EMBL" id="OGK01380.1"/>
    </source>
</evidence>
<comment type="caution">
    <text evidence="3">The sequence shown here is derived from an EMBL/GenBank/DDBJ whole genome shotgun (WGS) entry which is preliminary data.</text>
</comment>
<gene>
    <name evidence="3" type="ORF">A2519_14785</name>
</gene>
<evidence type="ECO:0000259" key="1">
    <source>
        <dbReference type="Pfam" id="PF06250"/>
    </source>
</evidence>
<evidence type="ECO:0000313" key="4">
    <source>
        <dbReference type="Proteomes" id="UP000179243"/>
    </source>
</evidence>
<proteinExistence type="predicted"/>
<name>A0A1F7F3X8_UNCRA</name>
<evidence type="ECO:0008006" key="5">
    <source>
        <dbReference type="Google" id="ProtNLM"/>
    </source>
</evidence>
<organism evidence="3 4">
    <name type="scientific">Candidatus Raymondbacteria bacterium RIFOXYD12_FULL_49_13</name>
    <dbReference type="NCBI Taxonomy" id="1817890"/>
    <lineage>
        <taxon>Bacteria</taxon>
        <taxon>Raymondiibacteriota</taxon>
    </lineage>
</organism>
<feature type="domain" description="YhcG N-terminal" evidence="2">
    <location>
        <begin position="143"/>
        <end position="202"/>
    </location>
</feature>
<dbReference type="Pfam" id="PF06250">
    <property type="entry name" value="YhcG_C"/>
    <property type="match status" value="1"/>
</dbReference>
<accession>A0A1F7F3X8</accession>
<dbReference type="InterPro" id="IPR053148">
    <property type="entry name" value="PD-DEXK-like_domain"/>
</dbReference>
<feature type="domain" description="YhcG N-terminal" evidence="2">
    <location>
        <begin position="15"/>
        <end position="92"/>
    </location>
</feature>
<reference evidence="3 4" key="1">
    <citation type="journal article" date="2016" name="Nat. Commun.">
        <title>Thousands of microbial genomes shed light on interconnected biogeochemical processes in an aquifer system.</title>
        <authorList>
            <person name="Anantharaman K."/>
            <person name="Brown C.T."/>
            <person name="Hug L.A."/>
            <person name="Sharon I."/>
            <person name="Castelle C.J."/>
            <person name="Probst A.J."/>
            <person name="Thomas B.C."/>
            <person name="Singh A."/>
            <person name="Wilkins M.J."/>
            <person name="Karaoz U."/>
            <person name="Brodie E.L."/>
            <person name="Williams K.H."/>
            <person name="Hubbard S.S."/>
            <person name="Banfield J.F."/>
        </authorList>
    </citation>
    <scope>NUCLEOTIDE SEQUENCE [LARGE SCALE GENOMIC DNA]</scope>
</reference>
<sequence length="390" mass="45257">MNFEQLLTLFRETHQELQKRAARSVDISLVIRNWLFGWYIVEFEQGGADRAVYGTKLLKQIAAQIKIKGCSERNLASFCKFYNNYSKILQAVPAKSTDSEIGTKKGAVQLVVKQSIRLTRELLKIGQALPVKSHKTVMKLPETLQALAAELANRFVLGWSHYVTLLTINNTDERRFYEVEAQGNSWGYRELERQINSSLYERLALSRDKKGIKELSEKGQIIEKPADVIKNPYILEFTGLEEKPSYSEHELETAIINRLEHFLLELGKGFLFEARQKRFTFDNDNFYVDLVFYNRLLRCYVIIDLKRERLAHQDLGQMQMYVNYFDRYIKTEDELPTIGILLCHTKSDALVELTLPKNSNIFASKYQLYLPSKEELQKQLVAAMDEVGEE</sequence>
<dbReference type="GO" id="GO:0003676">
    <property type="term" value="F:nucleic acid binding"/>
    <property type="evidence" value="ECO:0007669"/>
    <property type="project" value="InterPro"/>
</dbReference>
<protein>
    <recommendedName>
        <fullName evidence="5">Cytoplasmic protein</fullName>
    </recommendedName>
</protein>
<dbReference type="Pfam" id="PF17761">
    <property type="entry name" value="DUF1016_N"/>
    <property type="match status" value="2"/>
</dbReference>